<dbReference type="InterPro" id="IPR003598">
    <property type="entry name" value="Ig_sub2"/>
</dbReference>
<feature type="transmembrane region" description="Helical" evidence="7">
    <location>
        <begin position="345"/>
        <end position="369"/>
    </location>
</feature>
<dbReference type="GO" id="GO:0005886">
    <property type="term" value="C:plasma membrane"/>
    <property type="evidence" value="ECO:0007669"/>
    <property type="project" value="TreeGrafter"/>
</dbReference>
<sequence length="739" mass="81112">MMWPLGTSSSHSPAWTRLLLTGTLLAFSTWSASLELLSSVSLDPLTEGASAHLPVPRSLDRVLATSWFRGHEVQPEAMIFSPEGLPGPGHTGRETLDTQGSLIIRNVTTLDAGSYMVVLETSRGRRSATEQIPIKATYDGVQLVTFPGNRQGILRSELNYSVILQWAALITPEPVLRWTFNGRPRGTGERLIIHRLSMQDLGTYLCLAENSERVYLSHPVTIMLPQADVEPTEPAPISQKPPLSLSGGSAIALIMAASVAGLVLVGSMLFTFIQKLSPRRSSRRLRRLSDVGIPAQKVRNQHEPRPSGWQSERTPGSSEEGRARSAQGRREEAGMAPAFVFTRRLLLQFLLFLFWTNLGAGTKIITVLAPVQVSGFLGENVTLPCKLHPLEHNVTVTQVTWTKQRQAEPARSVAVFHPTQGPSFHESSRLEFMAAKPGEKLQDASLAVRELRVEDEANYTCQFATFPNGDKSARTQLRVLAQPQNKVETLDIPLSPNPVPVARCVSTGGHPPARISWSSDEKTNTTQVPGPLPGTVTVISLLILTPSSQVDGRNITCRVEHESLEEPMVLPMTLAVSYPPEVSISGYDDNWYIGRREVALNCDIHSKPEPTGYNWSTPNGTLPVSAVVQGTQLLIHTVDETINVTFICLVTNALGTNQANVTILVRERPREKSQEGSTIYIILALVILILFVVFLVFLLIYLCRRKNSRRNQYSPTANGTVIYSAVASNSQDPSTEGTR</sequence>
<dbReference type="AlphaFoldDB" id="A0A4W2CGC4"/>
<reference evidence="9 10" key="1">
    <citation type="submission" date="2018-11" db="EMBL/GenBank/DDBJ databases">
        <title>Haplotype-resolved cattle genomes.</title>
        <authorList>
            <person name="Low W.Y."/>
            <person name="Tearle R."/>
            <person name="Bickhart D.M."/>
            <person name="Rosen B.D."/>
            <person name="Koren S."/>
            <person name="Rhie A."/>
            <person name="Hiendleder S."/>
            <person name="Phillippy A.M."/>
            <person name="Smith T.P.L."/>
            <person name="Williams J.L."/>
        </authorList>
    </citation>
    <scope>NUCLEOTIDE SEQUENCE [LARGE SCALE GENOMIC DNA]</scope>
</reference>
<dbReference type="InterPro" id="IPR036179">
    <property type="entry name" value="Ig-like_dom_sf"/>
</dbReference>
<keyword evidence="2 7" id="KW-0812">Transmembrane</keyword>
<dbReference type="FunFam" id="2.60.40.10:FF:000619">
    <property type="entry name" value="Nectin cell adhesion molecule 2"/>
    <property type="match status" value="1"/>
</dbReference>
<dbReference type="SMART" id="SM00408">
    <property type="entry name" value="IGc2"/>
    <property type="match status" value="2"/>
</dbReference>
<dbReference type="STRING" id="30522.A0A4W2CGC4"/>
<feature type="transmembrane region" description="Helical" evidence="7">
    <location>
        <begin position="679"/>
        <end position="702"/>
    </location>
</feature>
<dbReference type="GO" id="GO:0043296">
    <property type="term" value="C:apical junction complex"/>
    <property type="evidence" value="ECO:0007669"/>
    <property type="project" value="TreeGrafter"/>
</dbReference>
<dbReference type="InterPro" id="IPR052659">
    <property type="entry name" value="Nectin/PVR"/>
</dbReference>
<dbReference type="InterPro" id="IPR013106">
    <property type="entry name" value="Ig_V-set"/>
</dbReference>
<feature type="transmembrane region" description="Helical" evidence="7">
    <location>
        <begin position="250"/>
        <end position="273"/>
    </location>
</feature>
<feature type="domain" description="Ig-like" evidence="8">
    <location>
        <begin position="133"/>
        <end position="217"/>
    </location>
</feature>
<evidence type="ECO:0000256" key="6">
    <source>
        <dbReference type="SAM" id="MobiDB-lite"/>
    </source>
</evidence>
<dbReference type="PANTHER" id="PTHR47387:SF2">
    <property type="entry name" value="PVR CELL ADHESION MOLECULE"/>
    <property type="match status" value="1"/>
</dbReference>
<dbReference type="PROSITE" id="PS50835">
    <property type="entry name" value="IG_LIKE"/>
    <property type="match status" value="4"/>
</dbReference>
<feature type="domain" description="Ig-like" evidence="8">
    <location>
        <begin position="483"/>
        <end position="575"/>
    </location>
</feature>
<dbReference type="SMART" id="SM00406">
    <property type="entry name" value="IGv"/>
    <property type="match status" value="1"/>
</dbReference>
<dbReference type="GO" id="GO:0005925">
    <property type="term" value="C:focal adhesion"/>
    <property type="evidence" value="ECO:0007669"/>
    <property type="project" value="TreeGrafter"/>
</dbReference>
<dbReference type="Pfam" id="PF08205">
    <property type="entry name" value="C2-set_2"/>
    <property type="match status" value="1"/>
</dbReference>
<feature type="region of interest" description="Disordered" evidence="6">
    <location>
        <begin position="295"/>
        <end position="330"/>
    </location>
</feature>
<comment type="subcellular location">
    <subcellularLocation>
        <location evidence="1">Membrane</location>
        <topology evidence="1">Single-pass membrane protein</topology>
    </subcellularLocation>
</comment>
<dbReference type="InterPro" id="IPR013783">
    <property type="entry name" value="Ig-like_fold"/>
</dbReference>
<keyword evidence="4 7" id="KW-0472">Membrane</keyword>
<evidence type="ECO:0000256" key="2">
    <source>
        <dbReference type="ARBA" id="ARBA00022692"/>
    </source>
</evidence>
<evidence type="ECO:0000313" key="10">
    <source>
        <dbReference type="Proteomes" id="UP000314981"/>
    </source>
</evidence>
<evidence type="ECO:0000256" key="5">
    <source>
        <dbReference type="ARBA" id="ARBA00023157"/>
    </source>
</evidence>
<dbReference type="Gene3D" id="2.60.40.10">
    <property type="entry name" value="Immunoglobulins"/>
    <property type="match status" value="5"/>
</dbReference>
<proteinExistence type="predicted"/>
<feature type="domain" description="Ig-like" evidence="8">
    <location>
        <begin position="378"/>
        <end position="478"/>
    </location>
</feature>
<dbReference type="InterPro" id="IPR013162">
    <property type="entry name" value="CD80_C2-set"/>
</dbReference>
<evidence type="ECO:0000313" key="9">
    <source>
        <dbReference type="Ensembl" id="ENSBIXP00000012101.1"/>
    </source>
</evidence>
<organism evidence="9 10">
    <name type="scientific">Bos indicus x Bos taurus</name>
    <name type="common">Hybrid cattle</name>
    <dbReference type="NCBI Taxonomy" id="30522"/>
    <lineage>
        <taxon>Eukaryota</taxon>
        <taxon>Metazoa</taxon>
        <taxon>Chordata</taxon>
        <taxon>Craniata</taxon>
        <taxon>Vertebrata</taxon>
        <taxon>Euteleostomi</taxon>
        <taxon>Mammalia</taxon>
        <taxon>Eutheria</taxon>
        <taxon>Laurasiatheria</taxon>
        <taxon>Artiodactyla</taxon>
        <taxon>Ruminantia</taxon>
        <taxon>Pecora</taxon>
        <taxon>Bovidae</taxon>
        <taxon>Bovinae</taxon>
        <taxon>Bos</taxon>
    </lineage>
</organism>
<name>A0A4W2CGC4_BOBOX</name>
<dbReference type="GO" id="GO:0002891">
    <property type="term" value="P:positive regulation of immunoglobulin mediated immune response"/>
    <property type="evidence" value="ECO:0007669"/>
    <property type="project" value="TreeGrafter"/>
</dbReference>
<dbReference type="PANTHER" id="PTHR47387">
    <property type="entry name" value="NECTIN-2"/>
    <property type="match status" value="1"/>
</dbReference>
<protein>
    <submittedName>
        <fullName evidence="9">Nectin cell adhesion molecule 2</fullName>
    </submittedName>
</protein>
<keyword evidence="5" id="KW-1015">Disulfide bond</keyword>
<dbReference type="InterPro" id="IPR007110">
    <property type="entry name" value="Ig-like_dom"/>
</dbReference>
<dbReference type="SMART" id="SM00409">
    <property type="entry name" value="IG"/>
    <property type="match status" value="3"/>
</dbReference>
<feature type="compositionally biased region" description="Basic and acidic residues" evidence="6">
    <location>
        <begin position="319"/>
        <end position="330"/>
    </location>
</feature>
<evidence type="ECO:0000256" key="1">
    <source>
        <dbReference type="ARBA" id="ARBA00004167"/>
    </source>
</evidence>
<feature type="domain" description="Ig-like" evidence="8">
    <location>
        <begin position="580"/>
        <end position="662"/>
    </location>
</feature>
<evidence type="ECO:0000256" key="4">
    <source>
        <dbReference type="ARBA" id="ARBA00023136"/>
    </source>
</evidence>
<dbReference type="GO" id="GO:0002860">
    <property type="term" value="P:positive regulation of natural killer cell mediated cytotoxicity directed against tumor cell target"/>
    <property type="evidence" value="ECO:0007669"/>
    <property type="project" value="TreeGrafter"/>
</dbReference>
<dbReference type="SUPFAM" id="SSF48726">
    <property type="entry name" value="Immunoglobulin"/>
    <property type="match status" value="5"/>
</dbReference>
<dbReference type="GO" id="GO:0001675">
    <property type="term" value="P:acrosome assembly"/>
    <property type="evidence" value="ECO:0007669"/>
    <property type="project" value="TreeGrafter"/>
</dbReference>
<dbReference type="Proteomes" id="UP000314981">
    <property type="component" value="Chromosome 18"/>
</dbReference>
<dbReference type="Ensembl" id="ENSBIXT00000021814.1">
    <property type="protein sequence ID" value="ENSBIXP00000012101.1"/>
    <property type="gene ID" value="ENSBIXG00000017223.1"/>
</dbReference>
<dbReference type="GO" id="GO:0033005">
    <property type="term" value="P:positive regulation of mast cell activation"/>
    <property type="evidence" value="ECO:0007669"/>
    <property type="project" value="TreeGrafter"/>
</dbReference>
<dbReference type="Pfam" id="PF07686">
    <property type="entry name" value="V-set"/>
    <property type="match status" value="1"/>
</dbReference>
<reference evidence="9" key="2">
    <citation type="submission" date="2025-08" db="UniProtKB">
        <authorList>
            <consortium name="Ensembl"/>
        </authorList>
    </citation>
    <scope>IDENTIFICATION</scope>
</reference>
<dbReference type="GO" id="GO:0046814">
    <property type="term" value="P:coreceptor-mediated virion attachment to host cell"/>
    <property type="evidence" value="ECO:0007669"/>
    <property type="project" value="TreeGrafter"/>
</dbReference>
<evidence type="ECO:0000256" key="3">
    <source>
        <dbReference type="ARBA" id="ARBA00022989"/>
    </source>
</evidence>
<reference evidence="9" key="3">
    <citation type="submission" date="2025-09" db="UniProtKB">
        <authorList>
            <consortium name="Ensembl"/>
        </authorList>
    </citation>
    <scope>IDENTIFICATION</scope>
</reference>
<evidence type="ECO:0000256" key="7">
    <source>
        <dbReference type="SAM" id="Phobius"/>
    </source>
</evidence>
<gene>
    <name evidence="9" type="primary">NECTIN2</name>
</gene>
<dbReference type="GO" id="GO:0050862">
    <property type="term" value="P:positive regulation of T cell receptor signaling pathway"/>
    <property type="evidence" value="ECO:0007669"/>
    <property type="project" value="TreeGrafter"/>
</dbReference>
<evidence type="ECO:0000259" key="8">
    <source>
        <dbReference type="PROSITE" id="PS50835"/>
    </source>
</evidence>
<dbReference type="GO" id="GO:0007156">
    <property type="term" value="P:homophilic cell adhesion via plasma membrane adhesion molecules"/>
    <property type="evidence" value="ECO:0007669"/>
    <property type="project" value="TreeGrafter"/>
</dbReference>
<feature type="region of interest" description="Disordered" evidence="6">
    <location>
        <begin position="512"/>
        <end position="531"/>
    </location>
</feature>
<keyword evidence="3 7" id="KW-1133">Transmembrane helix</keyword>
<dbReference type="InterPro" id="IPR003599">
    <property type="entry name" value="Ig_sub"/>
</dbReference>
<feature type="compositionally biased region" description="Polar residues" evidence="6">
    <location>
        <begin position="308"/>
        <end position="317"/>
    </location>
</feature>
<dbReference type="GO" id="GO:0050839">
    <property type="term" value="F:cell adhesion molecule binding"/>
    <property type="evidence" value="ECO:0007669"/>
    <property type="project" value="TreeGrafter"/>
</dbReference>
<accession>A0A4W2CGC4</accession>
<keyword evidence="10" id="KW-1185">Reference proteome</keyword>